<dbReference type="EMBL" id="JAQQWI010000017">
    <property type="protein sequence ID" value="KAK8005928.1"/>
    <property type="molecule type" value="Genomic_DNA"/>
</dbReference>
<keyword evidence="3" id="KW-1185">Reference proteome</keyword>
<feature type="compositionally biased region" description="Low complexity" evidence="1">
    <location>
        <begin position="71"/>
        <end position="85"/>
    </location>
</feature>
<feature type="compositionally biased region" description="Polar residues" evidence="1">
    <location>
        <begin position="453"/>
        <end position="464"/>
    </location>
</feature>
<feature type="compositionally biased region" description="Polar residues" evidence="1">
    <location>
        <begin position="832"/>
        <end position="843"/>
    </location>
</feature>
<evidence type="ECO:0000256" key="1">
    <source>
        <dbReference type="SAM" id="MobiDB-lite"/>
    </source>
</evidence>
<feature type="region of interest" description="Disordered" evidence="1">
    <location>
        <begin position="411"/>
        <end position="464"/>
    </location>
</feature>
<sequence length="1043" mass="110689">MQSGRSQQRAPGSFSPLPNSFSSSAAAAAAAASGRERERERDGRPPSSSSQRNQLTPASSSSRPQIRRIDTSPGDDSTSATSSSTYFNLPAAKVRSPQTPVDVTSPSLPGFTAHSNGSASSLQSPQNFSRPNRDTLPPGARNASPLTLPSSTTRIGHHSRKHSQTQGMFDTTLPSTSSSNLAQITTMSQGNIPPAPASAGLSASQIAAQAAMQHQSLAAHQHHSRNRSQTVPFQGSGDNHEPQKRQVSRSNGPTAISGGPLSPPALSLTEASVPRDAHLNNTSHAAAEARYHNGLLGNQAATTAANVAFPRSSPQTSPALASEEYRQPVLPAPITIPEKPLKLEKSKVKLFSRPKKIDTKGEASVKPLPSPSKIGSALASLQRGNFSTTSLAETQSLYSLNNSSSATIRALDAPLDKEGGGKEKEKEKEKKHHFLSRSKHKLKDNDYHLPLSSAASNSRPVDPNAPSSLYNFNVPPSPGPNTSSFGKSVSGLDLRHGGRALREKRKEEKQQLGMAHDNESAFTLNPTSSTSEWAGPSSLGTNISLTQSNLNFFDPVDSSKYGLNSMTLDDAWPYLKAKLLAIFEGEDLRLPIEDFNRVVTMHIQFAIQRRSAHIIVEDVRELLSTGFLSLDFALRRTPEDRLIPALAELWVFTFTSILPYMQAVFLPLDLEFSGTGPLMTADQARDFWGAILPNTSNDAPPPYPTATTTPATPPTLDIRRLVLLSYRDTLILPRYDKLKMIFSRLSLEHLPSSLASLALASPPPPSDAILSTSLPRDMEFQPLQQQQSQSTPQSQRPGTAMSLDPSVASYNSNGSTLLNNINNADNSSNPSRSRAISNVSFGSGSEGAPSSMLRPFTPAIREGRDRNNSGSNASLREIAQRDQNVELGGKQVTDMVGRMLQCLSVLASVQTGGLAPFEANVTSSSAAQGAAAANAAAAAAAAQGSGAGGGNDEGRNMVTELGRLLKLNWLGRGRTGRNRRGIVGGRIKRDNSDIMTGGGGGGGGSSIISARSSHSGLSGLAIQHQQSQQPQPQVLREGVGAAG</sequence>
<feature type="compositionally biased region" description="Polar residues" evidence="1">
    <location>
        <begin position="227"/>
        <end position="237"/>
    </location>
</feature>
<feature type="region of interest" description="Disordered" evidence="1">
    <location>
        <begin position="781"/>
        <end position="880"/>
    </location>
</feature>
<feature type="compositionally biased region" description="Low complexity" evidence="1">
    <location>
        <begin position="197"/>
        <end position="219"/>
    </location>
</feature>
<name>A0ABR1R953_9PEZI</name>
<feature type="compositionally biased region" description="Polar residues" evidence="1">
    <location>
        <begin position="96"/>
        <end position="130"/>
    </location>
</feature>
<feature type="compositionally biased region" description="Polar residues" evidence="1">
    <location>
        <begin position="1"/>
        <end position="10"/>
    </location>
</feature>
<feature type="compositionally biased region" description="Basic and acidic residues" evidence="1">
    <location>
        <begin position="34"/>
        <end position="44"/>
    </location>
</feature>
<dbReference type="InterPro" id="IPR013745">
    <property type="entry name" value="Bit61/PRR5"/>
</dbReference>
<feature type="compositionally biased region" description="Polar residues" evidence="1">
    <location>
        <begin position="51"/>
        <end position="64"/>
    </location>
</feature>
<dbReference type="Pfam" id="PF08539">
    <property type="entry name" value="HbrB"/>
    <property type="match status" value="1"/>
</dbReference>
<accession>A0ABR1R953</accession>
<feature type="compositionally biased region" description="Polar residues" evidence="1">
    <location>
        <begin position="144"/>
        <end position="154"/>
    </location>
</feature>
<feature type="compositionally biased region" description="Low complexity" evidence="1">
    <location>
        <begin position="11"/>
        <end position="33"/>
    </location>
</feature>
<feature type="compositionally biased region" description="Basic residues" evidence="1">
    <location>
        <begin position="429"/>
        <end position="442"/>
    </location>
</feature>
<dbReference type="Proteomes" id="UP001396898">
    <property type="component" value="Unassembled WGS sequence"/>
</dbReference>
<dbReference type="PANTHER" id="PTHR32428:SF2">
    <property type="entry name" value="TARGET OF RAPAMYCIN COMPLEX 2 SUBUNIT BIT61-RELATED"/>
    <property type="match status" value="1"/>
</dbReference>
<feature type="compositionally biased region" description="Polar residues" evidence="1">
    <location>
        <begin position="808"/>
        <end position="818"/>
    </location>
</feature>
<gene>
    <name evidence="2" type="ORF">PG991_012225</name>
</gene>
<protein>
    <recommendedName>
        <fullName evidence="4">HbrB-like protein</fullName>
    </recommendedName>
</protein>
<feature type="compositionally biased region" description="Low complexity" evidence="1">
    <location>
        <begin position="819"/>
        <end position="831"/>
    </location>
</feature>
<feature type="region of interest" description="Disordered" evidence="1">
    <location>
        <begin position="993"/>
        <end position="1043"/>
    </location>
</feature>
<evidence type="ECO:0000313" key="2">
    <source>
        <dbReference type="EMBL" id="KAK8005928.1"/>
    </source>
</evidence>
<comment type="caution">
    <text evidence="2">The sequence shown here is derived from an EMBL/GenBank/DDBJ whole genome shotgun (WGS) entry which is preliminary data.</text>
</comment>
<proteinExistence type="predicted"/>
<reference evidence="2 3" key="1">
    <citation type="submission" date="2023-01" db="EMBL/GenBank/DDBJ databases">
        <title>Analysis of 21 Apiospora genomes using comparative genomics revels a genus with tremendous synthesis potential of carbohydrate active enzymes and secondary metabolites.</title>
        <authorList>
            <person name="Sorensen T."/>
        </authorList>
    </citation>
    <scope>NUCLEOTIDE SEQUENCE [LARGE SCALE GENOMIC DNA]</scope>
    <source>
        <strain evidence="2 3">CBS 20057</strain>
    </source>
</reference>
<feature type="region of interest" description="Disordered" evidence="1">
    <location>
        <begin position="1"/>
        <end position="267"/>
    </location>
</feature>
<feature type="compositionally biased region" description="Basic and acidic residues" evidence="1">
    <location>
        <begin position="414"/>
        <end position="428"/>
    </location>
</feature>
<feature type="compositionally biased region" description="Gly residues" evidence="1">
    <location>
        <begin position="996"/>
        <end position="1005"/>
    </location>
</feature>
<feature type="compositionally biased region" description="Low complexity" evidence="1">
    <location>
        <begin position="781"/>
        <end position="797"/>
    </location>
</feature>
<evidence type="ECO:0000313" key="3">
    <source>
        <dbReference type="Proteomes" id="UP001396898"/>
    </source>
</evidence>
<organism evidence="2 3">
    <name type="scientific">Apiospora marii</name>
    <dbReference type="NCBI Taxonomy" id="335849"/>
    <lineage>
        <taxon>Eukaryota</taxon>
        <taxon>Fungi</taxon>
        <taxon>Dikarya</taxon>
        <taxon>Ascomycota</taxon>
        <taxon>Pezizomycotina</taxon>
        <taxon>Sordariomycetes</taxon>
        <taxon>Xylariomycetidae</taxon>
        <taxon>Amphisphaeriales</taxon>
        <taxon>Apiosporaceae</taxon>
        <taxon>Apiospora</taxon>
    </lineage>
</organism>
<evidence type="ECO:0008006" key="4">
    <source>
        <dbReference type="Google" id="ProtNLM"/>
    </source>
</evidence>
<feature type="compositionally biased region" description="Low complexity" evidence="1">
    <location>
        <begin position="1006"/>
        <end position="1033"/>
    </location>
</feature>
<dbReference type="PANTHER" id="PTHR32428">
    <property type="entry name" value="TARGET OF RAPAMYCIN COMPLEX 2 SUBUNIT BIT61-RELATED"/>
    <property type="match status" value="1"/>
</dbReference>
<feature type="compositionally biased region" description="Polar residues" evidence="1">
    <location>
        <begin position="164"/>
        <end position="191"/>
    </location>
</feature>